<keyword evidence="3" id="KW-0812">Transmembrane</keyword>
<feature type="compositionally biased region" description="Low complexity" evidence="2">
    <location>
        <begin position="266"/>
        <end position="281"/>
    </location>
</feature>
<feature type="region of interest" description="Disordered" evidence="2">
    <location>
        <begin position="151"/>
        <end position="373"/>
    </location>
</feature>
<keyword evidence="3" id="KW-0472">Membrane</keyword>
<reference evidence="5" key="1">
    <citation type="submission" date="2014-07" db="EMBL/GenBank/DDBJ databases">
        <authorList>
            <person name="Martin A.A"/>
            <person name="De Silva N."/>
        </authorList>
    </citation>
    <scope>NUCLEOTIDE SEQUENCE</scope>
</reference>
<evidence type="ECO:0000256" key="3">
    <source>
        <dbReference type="SAM" id="Phobius"/>
    </source>
</evidence>
<feature type="compositionally biased region" description="Low complexity" evidence="2">
    <location>
        <begin position="334"/>
        <end position="343"/>
    </location>
</feature>
<dbReference type="InterPro" id="IPR002486">
    <property type="entry name" value="Col_cuticle_N"/>
</dbReference>
<feature type="compositionally biased region" description="Pro residues" evidence="2">
    <location>
        <begin position="230"/>
        <end position="239"/>
    </location>
</feature>
<keyword evidence="3" id="KW-1133">Transmembrane helix</keyword>
<feature type="compositionally biased region" description="Pro residues" evidence="2">
    <location>
        <begin position="184"/>
        <end position="193"/>
    </location>
</feature>
<dbReference type="Pfam" id="PF01484">
    <property type="entry name" value="Col_cuticle_N"/>
    <property type="match status" value="1"/>
</dbReference>
<evidence type="ECO:0000256" key="2">
    <source>
        <dbReference type="SAM" id="MobiDB-lite"/>
    </source>
</evidence>
<dbReference type="InterPro" id="IPR008160">
    <property type="entry name" value="Collagen"/>
</dbReference>
<dbReference type="Pfam" id="PF01391">
    <property type="entry name" value="Collagen"/>
    <property type="match status" value="2"/>
</dbReference>
<dbReference type="WBParaSite" id="SVE_1797500.1">
    <property type="protein sequence ID" value="SVE_1797500.1"/>
    <property type="gene ID" value="SVE_1797500"/>
</dbReference>
<dbReference type="SMART" id="SM01088">
    <property type="entry name" value="Col_cuticle_N"/>
    <property type="match status" value="1"/>
</dbReference>
<dbReference type="STRING" id="75913.A0A0K0FZU5"/>
<feature type="transmembrane region" description="Helical" evidence="3">
    <location>
        <begin position="39"/>
        <end position="62"/>
    </location>
</feature>
<evidence type="ECO:0000313" key="6">
    <source>
        <dbReference type="WBParaSite" id="SVE_1797500.1"/>
    </source>
</evidence>
<accession>A0A0K0FZU5</accession>
<dbReference type="Proteomes" id="UP000035680">
    <property type="component" value="Unassembled WGS sequence"/>
</dbReference>
<sequence>MIYIVIILYNFIFSRMKTSSEESKMSKFSESDLAHFRRLAFVTVALSTVTMLASVVVLPVAYQYIQRIQSTVVSDIEFCRSRNKDLWSEVVTVQLGKGQHDRADRMRREATSNRNGKWLFGHFIQTHDSRESAIAAQNAFSKEIRRQQPYRDDSYANGNGAGPAAAVDVASSPSNGGDCCPCEYGPPGPPGEPGTPGTDGNDGVAGKDGAPGTDAPATQSAPSGCIRECPPGPPGPPGAPGDKGAKGYPGEMGANGEPGNPGPRGPQGQQGPQGIQGQQGRPGDKGAPGKHIPGVAPPGPPGRPGEPGIPGLPGVQGDKGAPGPKGETGEKGETGNPGPYGKPGAPGPIGPPGLPGDMGSCSECPTPRTPPGY</sequence>
<name>A0A0K0FZU5_STRVS</name>
<evidence type="ECO:0000313" key="5">
    <source>
        <dbReference type="Proteomes" id="UP000035680"/>
    </source>
</evidence>
<dbReference type="PANTHER" id="PTHR24637">
    <property type="entry name" value="COLLAGEN"/>
    <property type="match status" value="1"/>
</dbReference>
<feature type="compositionally biased region" description="Low complexity" evidence="2">
    <location>
        <begin position="240"/>
        <end position="258"/>
    </location>
</feature>
<reference evidence="6" key="2">
    <citation type="submission" date="2015-08" db="UniProtKB">
        <authorList>
            <consortium name="WormBaseParasite"/>
        </authorList>
    </citation>
    <scope>IDENTIFICATION</scope>
</reference>
<feature type="domain" description="Nematode cuticle collagen N-terminal" evidence="4">
    <location>
        <begin position="38"/>
        <end position="90"/>
    </location>
</feature>
<feature type="compositionally biased region" description="Pro residues" evidence="2">
    <location>
        <begin position="295"/>
        <end position="304"/>
    </location>
</feature>
<proteinExistence type="predicted"/>
<keyword evidence="1" id="KW-0677">Repeat</keyword>
<evidence type="ECO:0000256" key="1">
    <source>
        <dbReference type="ARBA" id="ARBA00022737"/>
    </source>
</evidence>
<dbReference type="PANTHER" id="PTHR24637:SF365">
    <property type="entry name" value="NEMATODE CUTICLE COLLAGEN N-TERMINAL DOMAIN-CONTAINING PROTEIN"/>
    <property type="match status" value="1"/>
</dbReference>
<evidence type="ECO:0000259" key="4">
    <source>
        <dbReference type="SMART" id="SM01088"/>
    </source>
</evidence>
<organism evidence="5 6">
    <name type="scientific">Strongyloides venezuelensis</name>
    <name type="common">Threadworm</name>
    <dbReference type="NCBI Taxonomy" id="75913"/>
    <lineage>
        <taxon>Eukaryota</taxon>
        <taxon>Metazoa</taxon>
        <taxon>Ecdysozoa</taxon>
        <taxon>Nematoda</taxon>
        <taxon>Chromadorea</taxon>
        <taxon>Rhabditida</taxon>
        <taxon>Tylenchina</taxon>
        <taxon>Panagrolaimomorpha</taxon>
        <taxon>Strongyloidoidea</taxon>
        <taxon>Strongyloididae</taxon>
        <taxon>Strongyloides</taxon>
    </lineage>
</organism>
<keyword evidence="5" id="KW-1185">Reference proteome</keyword>
<dbReference type="AlphaFoldDB" id="A0A0K0FZU5"/>
<protein>
    <submittedName>
        <fullName evidence="6">Col_cuticle_N domain-containing protein</fullName>
    </submittedName>
</protein>
<feature type="compositionally biased region" description="Pro residues" evidence="2">
    <location>
        <begin position="345"/>
        <end position="354"/>
    </location>
</feature>
<dbReference type="GO" id="GO:0042302">
    <property type="term" value="F:structural constituent of cuticle"/>
    <property type="evidence" value="ECO:0007669"/>
    <property type="project" value="InterPro"/>
</dbReference>
<feature type="compositionally biased region" description="Low complexity" evidence="2">
    <location>
        <begin position="156"/>
        <end position="178"/>
    </location>
</feature>